<keyword evidence="13" id="KW-0732">Signal</keyword>
<evidence type="ECO:0000256" key="13">
    <source>
        <dbReference type="SAM" id="SignalP"/>
    </source>
</evidence>
<dbReference type="GO" id="GO:0009279">
    <property type="term" value="C:cell outer membrane"/>
    <property type="evidence" value="ECO:0007669"/>
    <property type="project" value="UniProtKB-SubCell"/>
</dbReference>
<keyword evidence="16" id="KW-0675">Receptor</keyword>
<dbReference type="AlphaFoldDB" id="A0A0D1MCJ2"/>
<dbReference type="PANTHER" id="PTHR32552:SF81">
    <property type="entry name" value="TONB-DEPENDENT OUTER MEMBRANE RECEPTOR"/>
    <property type="match status" value="1"/>
</dbReference>
<keyword evidence="10 11" id="KW-0998">Cell outer membrane</keyword>
<feature type="chain" id="PRO_5002233340" evidence="13">
    <location>
        <begin position="23"/>
        <end position="916"/>
    </location>
</feature>
<gene>
    <name evidence="16" type="ORF">SR41_01315</name>
</gene>
<evidence type="ECO:0000259" key="14">
    <source>
        <dbReference type="Pfam" id="PF00593"/>
    </source>
</evidence>
<organism evidence="16 17">
    <name type="scientific">Sphingomonas melonis</name>
    <dbReference type="NCBI Taxonomy" id="152682"/>
    <lineage>
        <taxon>Bacteria</taxon>
        <taxon>Pseudomonadati</taxon>
        <taxon>Pseudomonadota</taxon>
        <taxon>Alphaproteobacteria</taxon>
        <taxon>Sphingomonadales</taxon>
        <taxon>Sphingomonadaceae</taxon>
        <taxon>Sphingomonas</taxon>
    </lineage>
</organism>
<evidence type="ECO:0000256" key="8">
    <source>
        <dbReference type="ARBA" id="ARBA00023077"/>
    </source>
</evidence>
<evidence type="ECO:0000256" key="1">
    <source>
        <dbReference type="ARBA" id="ARBA00004571"/>
    </source>
</evidence>
<keyword evidence="2 11" id="KW-0813">Transport</keyword>
<evidence type="ECO:0000256" key="11">
    <source>
        <dbReference type="PROSITE-ProRule" id="PRU01360"/>
    </source>
</evidence>
<dbReference type="Proteomes" id="UP000033203">
    <property type="component" value="Unassembled WGS sequence"/>
</dbReference>
<name>A0A0D1MCJ2_9SPHN</name>
<dbReference type="InterPro" id="IPR036942">
    <property type="entry name" value="Beta-barrel_TonB_sf"/>
</dbReference>
<dbReference type="InterPro" id="IPR000531">
    <property type="entry name" value="Beta-barrel_TonB"/>
</dbReference>
<evidence type="ECO:0000256" key="10">
    <source>
        <dbReference type="ARBA" id="ARBA00023237"/>
    </source>
</evidence>
<evidence type="ECO:0000259" key="15">
    <source>
        <dbReference type="Pfam" id="PF07715"/>
    </source>
</evidence>
<dbReference type="PATRIC" id="fig|1549858.7.peg.1921"/>
<dbReference type="PANTHER" id="PTHR32552">
    <property type="entry name" value="FERRICHROME IRON RECEPTOR-RELATED"/>
    <property type="match status" value="1"/>
</dbReference>
<dbReference type="Pfam" id="PF00593">
    <property type="entry name" value="TonB_dep_Rec_b-barrel"/>
    <property type="match status" value="1"/>
</dbReference>
<comment type="subcellular location">
    <subcellularLocation>
        <location evidence="1 11">Cell outer membrane</location>
        <topology evidence="1 11">Multi-pass membrane protein</topology>
    </subcellularLocation>
</comment>
<comment type="caution">
    <text evidence="16">The sequence shown here is derived from an EMBL/GenBank/DDBJ whole genome shotgun (WGS) entry which is preliminary data.</text>
</comment>
<evidence type="ECO:0000256" key="4">
    <source>
        <dbReference type="ARBA" id="ARBA00022496"/>
    </source>
</evidence>
<keyword evidence="5 11" id="KW-0812">Transmembrane</keyword>
<evidence type="ECO:0000256" key="7">
    <source>
        <dbReference type="ARBA" id="ARBA00023065"/>
    </source>
</evidence>
<reference evidence="16 17" key="1">
    <citation type="submission" date="2015-01" db="EMBL/GenBank/DDBJ databases">
        <title>Genome of Sphingomonas taxi strain 30a.</title>
        <authorList>
            <person name="Eevers N."/>
            <person name="Van Hamme J."/>
            <person name="Bottos E."/>
            <person name="Weyens N."/>
            <person name="Vangronsveld J."/>
        </authorList>
    </citation>
    <scope>NUCLEOTIDE SEQUENCE [LARGE SCALE GENOMIC DNA]</scope>
    <source>
        <strain evidence="16 17">30a</strain>
    </source>
</reference>
<dbReference type="InterPro" id="IPR012910">
    <property type="entry name" value="Plug_dom"/>
</dbReference>
<accession>A0A0D1MCJ2</accession>
<keyword evidence="3 11" id="KW-1134">Transmembrane beta strand</keyword>
<dbReference type="PROSITE" id="PS52016">
    <property type="entry name" value="TONB_DEPENDENT_REC_3"/>
    <property type="match status" value="1"/>
</dbReference>
<keyword evidence="4" id="KW-0410">Iron transport</keyword>
<comment type="similarity">
    <text evidence="11 12">Belongs to the TonB-dependent receptor family.</text>
</comment>
<evidence type="ECO:0000313" key="16">
    <source>
        <dbReference type="EMBL" id="KIU30085.1"/>
    </source>
</evidence>
<evidence type="ECO:0000256" key="9">
    <source>
        <dbReference type="ARBA" id="ARBA00023136"/>
    </source>
</evidence>
<feature type="domain" description="TonB-dependent receptor-like beta-barrel" evidence="14">
    <location>
        <begin position="392"/>
        <end position="860"/>
    </location>
</feature>
<keyword evidence="8 12" id="KW-0798">TonB box</keyword>
<evidence type="ECO:0000256" key="12">
    <source>
        <dbReference type="RuleBase" id="RU003357"/>
    </source>
</evidence>
<feature type="domain" description="TonB-dependent receptor plug" evidence="15">
    <location>
        <begin position="63"/>
        <end position="171"/>
    </location>
</feature>
<feature type="signal peptide" evidence="13">
    <location>
        <begin position="1"/>
        <end position="22"/>
    </location>
</feature>
<evidence type="ECO:0000256" key="2">
    <source>
        <dbReference type="ARBA" id="ARBA00022448"/>
    </source>
</evidence>
<evidence type="ECO:0000256" key="5">
    <source>
        <dbReference type="ARBA" id="ARBA00022692"/>
    </source>
</evidence>
<keyword evidence="7" id="KW-0406">Ion transport</keyword>
<keyword evidence="6" id="KW-0408">Iron</keyword>
<evidence type="ECO:0000256" key="6">
    <source>
        <dbReference type="ARBA" id="ARBA00023004"/>
    </source>
</evidence>
<dbReference type="EMBL" id="JXTP01000007">
    <property type="protein sequence ID" value="KIU30085.1"/>
    <property type="molecule type" value="Genomic_DNA"/>
</dbReference>
<dbReference type="SUPFAM" id="SSF56935">
    <property type="entry name" value="Porins"/>
    <property type="match status" value="1"/>
</dbReference>
<evidence type="ECO:0000313" key="17">
    <source>
        <dbReference type="Proteomes" id="UP000033203"/>
    </source>
</evidence>
<dbReference type="GO" id="GO:0006826">
    <property type="term" value="P:iron ion transport"/>
    <property type="evidence" value="ECO:0007669"/>
    <property type="project" value="UniProtKB-KW"/>
</dbReference>
<dbReference type="Pfam" id="PF07715">
    <property type="entry name" value="Plug"/>
    <property type="match status" value="1"/>
</dbReference>
<protein>
    <submittedName>
        <fullName evidence="16">TonB-dependent receptor</fullName>
    </submittedName>
</protein>
<keyword evidence="9 11" id="KW-0472">Membrane</keyword>
<dbReference type="InterPro" id="IPR039426">
    <property type="entry name" value="TonB-dep_rcpt-like"/>
</dbReference>
<sequence>MRKWVYLAAAASCVGAVAPAGAQGLRGVVPSGKQAEAEKARAEAESKNTADIVVTATRRSQRLSNVPIAVSAYSTAALQNSGATDIRQMAQLAPSLIVSSTGSEANATARLRGIGTVGDNPGLESSVAVFIDGVYRSRTGSGLNDLGEVERIEVLRGPQGTLSGRNSSAGAISIYTKYPEFKFGGYGEASYGNYDAVRLAGALTGPIIADTLAFRIDGVYGKRDGFLHDVVNNTDFNNRNRYFVRGQLFWKPSSDFSVRLIGDYTHRDEKCCGAVYIDTHEKFDPTPGVPGDFSIASQNRIVSILQSLGGVLPSMGNPYNRQIAQTKGQAYSNVTTDGGVSARIGWTLGNVQLISISAYREYKAGGAGDMDYGNVDIVYRPNDGNAYRQFKTFTQETRLSGGLFNNRLDWLVGGYYAHEDLDVVDNLRFGSQYGAFAACRAVATVNPAAALRDPTASGCLSAAGRAVLTPAVGQAVISGIDRLSTVNNVGSLRDLYHQTSSNYAFFTHNIFKITDTLSITGGLRYTNEHKRLDASFNNNNTVCPAQQAALSPLLASAAVPAALKPLIGGIITLTCTGNSTSALTGVPIKDKIAEGQFTGTGVVSWKPAPSTLLYASYARGYKAGGFNLDKSDLSATVFATPTAAAASNLRFDPETVQAFEIGIKYATPKFTANLAGFRSAFKNFQLNTFNGTNYIVQNIGSCSTGLNGADRDNSSTTGACTGKVRSGVITQGFELEAGAYPTEDLTFNLGYTYAHTQYRNNLVGSDAGEALNAALFLLPGAQMSNAPRHTVTSSASWTPPIGDNGMHALFYVDSRLTSDYNTGSDLFLEKRQDGFFLVNARIGIRGRDQRWALEFWGQNVLNTNYQQVAFAAPFQGAGSASQVAAFGSPDFATGNAIFSSYLAEPRTYGVTLRSRF</sequence>
<proteinExistence type="inferred from homology"/>
<evidence type="ECO:0000256" key="3">
    <source>
        <dbReference type="ARBA" id="ARBA00022452"/>
    </source>
</evidence>
<dbReference type="Gene3D" id="2.40.170.20">
    <property type="entry name" value="TonB-dependent receptor, beta-barrel domain"/>
    <property type="match status" value="2"/>
</dbReference>